<dbReference type="InterPro" id="IPR006637">
    <property type="entry name" value="ChW"/>
</dbReference>
<dbReference type="Pfam" id="PF00082">
    <property type="entry name" value="Peptidase_S8"/>
    <property type="match status" value="1"/>
</dbReference>
<feature type="chain" id="PRO_5045399999" evidence="8">
    <location>
        <begin position="32"/>
        <end position="608"/>
    </location>
</feature>
<feature type="active site" description="Charge relay system" evidence="5">
    <location>
        <position position="394"/>
    </location>
</feature>
<feature type="signal peptide" evidence="8">
    <location>
        <begin position="1"/>
        <end position="31"/>
    </location>
</feature>
<dbReference type="InterPro" id="IPR023828">
    <property type="entry name" value="Peptidase_S8_Ser-AS"/>
</dbReference>
<dbReference type="InterPro" id="IPR050131">
    <property type="entry name" value="Peptidase_S8_subtilisin-like"/>
</dbReference>
<proteinExistence type="inferred from homology"/>
<feature type="domain" description="Peptidase S8/S53" evidence="9">
    <location>
        <begin position="187"/>
        <end position="442"/>
    </location>
</feature>
<dbReference type="PROSITE" id="PS00137">
    <property type="entry name" value="SUBTILASE_HIS"/>
    <property type="match status" value="1"/>
</dbReference>
<dbReference type="InterPro" id="IPR015500">
    <property type="entry name" value="Peptidase_S8_subtilisin-rel"/>
</dbReference>
<dbReference type="Pfam" id="PF07538">
    <property type="entry name" value="ChW"/>
    <property type="match status" value="3"/>
</dbReference>
<evidence type="ECO:0000313" key="11">
    <source>
        <dbReference type="Proteomes" id="UP000622405"/>
    </source>
</evidence>
<feature type="region of interest" description="Disordered" evidence="7">
    <location>
        <begin position="35"/>
        <end position="65"/>
    </location>
</feature>
<name>A0ABR6Z1A5_9FIRM</name>
<dbReference type="PANTHER" id="PTHR43806">
    <property type="entry name" value="PEPTIDASE S8"/>
    <property type="match status" value="1"/>
</dbReference>
<keyword evidence="3 5" id="KW-0378">Hydrolase</keyword>
<evidence type="ECO:0000256" key="7">
    <source>
        <dbReference type="SAM" id="MobiDB-lite"/>
    </source>
</evidence>
<evidence type="ECO:0000256" key="6">
    <source>
        <dbReference type="RuleBase" id="RU003355"/>
    </source>
</evidence>
<keyword evidence="2 5" id="KW-0645">Protease</keyword>
<feature type="active site" description="Charge relay system" evidence="5">
    <location>
        <position position="228"/>
    </location>
</feature>
<evidence type="ECO:0000256" key="4">
    <source>
        <dbReference type="ARBA" id="ARBA00022825"/>
    </source>
</evidence>
<dbReference type="InterPro" id="IPR023827">
    <property type="entry name" value="Peptidase_S8_Asp-AS"/>
</dbReference>
<protein>
    <submittedName>
        <fullName evidence="10">S8 family serine peptidase</fullName>
    </submittedName>
</protein>
<dbReference type="InterPro" id="IPR036852">
    <property type="entry name" value="Peptidase_S8/S53_dom_sf"/>
</dbReference>
<keyword evidence="4 5" id="KW-0720">Serine protease</keyword>
<dbReference type="PANTHER" id="PTHR43806:SF11">
    <property type="entry name" value="CEREVISIN-RELATED"/>
    <property type="match status" value="1"/>
</dbReference>
<dbReference type="EMBL" id="WJBE01000020">
    <property type="protein sequence ID" value="MBC3901056.1"/>
    <property type="molecule type" value="Genomic_DNA"/>
</dbReference>
<comment type="similarity">
    <text evidence="1 5 6">Belongs to the peptidase S8 family.</text>
</comment>
<accession>A0ABR6Z1A5</accession>
<evidence type="ECO:0000259" key="9">
    <source>
        <dbReference type="Pfam" id="PF00082"/>
    </source>
</evidence>
<dbReference type="PROSITE" id="PS00138">
    <property type="entry name" value="SUBTILASE_SER"/>
    <property type="match status" value="1"/>
</dbReference>
<evidence type="ECO:0000256" key="1">
    <source>
        <dbReference type="ARBA" id="ARBA00011073"/>
    </source>
</evidence>
<gene>
    <name evidence="10" type="ORF">GH811_15675</name>
</gene>
<dbReference type="PRINTS" id="PR00723">
    <property type="entry name" value="SUBTILISIN"/>
</dbReference>
<dbReference type="SUPFAM" id="SSF52743">
    <property type="entry name" value="Subtilisin-like"/>
    <property type="match status" value="1"/>
</dbReference>
<evidence type="ECO:0000256" key="3">
    <source>
        <dbReference type="ARBA" id="ARBA00022801"/>
    </source>
</evidence>
<dbReference type="Gene3D" id="3.40.50.200">
    <property type="entry name" value="Peptidase S8/S53 domain"/>
    <property type="match status" value="1"/>
</dbReference>
<dbReference type="Proteomes" id="UP000622405">
    <property type="component" value="Unassembled WGS sequence"/>
</dbReference>
<evidence type="ECO:0000256" key="2">
    <source>
        <dbReference type="ARBA" id="ARBA00022670"/>
    </source>
</evidence>
<keyword evidence="11" id="KW-1185">Reference proteome</keyword>
<dbReference type="PROSITE" id="PS00136">
    <property type="entry name" value="SUBTILASE_ASP"/>
    <property type="match status" value="1"/>
</dbReference>
<evidence type="ECO:0000256" key="5">
    <source>
        <dbReference type="PROSITE-ProRule" id="PRU01240"/>
    </source>
</evidence>
<feature type="active site" description="Charge relay system" evidence="5">
    <location>
        <position position="195"/>
    </location>
</feature>
<dbReference type="InterPro" id="IPR000209">
    <property type="entry name" value="Peptidase_S8/S53_dom"/>
</dbReference>
<dbReference type="InterPro" id="IPR022398">
    <property type="entry name" value="Peptidase_S8_His-AS"/>
</dbReference>
<dbReference type="RefSeq" id="WP_186895150.1">
    <property type="nucleotide sequence ID" value="NZ_WJBE01000020.1"/>
</dbReference>
<reference evidence="10 11" key="1">
    <citation type="journal article" date="2020" name="mSystems">
        <title>Defining Genomic and Predicted Metabolic Features of the Acetobacterium Genus.</title>
        <authorList>
            <person name="Ross D.E."/>
            <person name="Marshall C.W."/>
            <person name="Gulliver D."/>
            <person name="May H.D."/>
            <person name="Norman R.S."/>
        </authorList>
    </citation>
    <scope>NUCLEOTIDE SEQUENCE [LARGE SCALE GENOMIC DNA]</scope>
    <source>
        <strain evidence="10 11">DSM 4132</strain>
    </source>
</reference>
<keyword evidence="8" id="KW-0732">Signal</keyword>
<evidence type="ECO:0000313" key="10">
    <source>
        <dbReference type="EMBL" id="MBC3901056.1"/>
    </source>
</evidence>
<dbReference type="PROSITE" id="PS51892">
    <property type="entry name" value="SUBTILASE"/>
    <property type="match status" value="1"/>
</dbReference>
<comment type="caution">
    <text evidence="10">The sequence shown here is derived from an EMBL/GenBank/DDBJ whole genome shotgun (WGS) entry which is preliminary data.</text>
</comment>
<evidence type="ECO:0000256" key="8">
    <source>
        <dbReference type="SAM" id="SignalP"/>
    </source>
</evidence>
<sequence>MNKKTRRIKQITRWLAIMMVCFLLFPAGSLAEDQVNSDEQTMETVTPDKMGTPPNEESEQGNQTPAEIETLEQVPEVNINQNTDQQIVVVYADSGEDNVKNLALTTDEVVSGEQVSNRVDLIEVSVETNVEALMADLAQNPNVLAVDNNAKIEVTALPNDPYVVNGSAWQFQRIGADQTWDQVSNGDPVVVAVIDTGLNVNHPDFVGNTVAGYDFVTGKTNVVDLAGHGTAVSGCIAAVTNNGVGTAGIAGLANIKIAPYRTGGMYSGDTQLDVAYICAAILKAAERPEVKVINMSFGGYGTFSSLAVAVNEAVSAGKVVVASSGNEGESWNARVGQYSYPASYDHVISVGAINKDNTRSSFSQYNDRVDLSAPGQSVLTTAKSGGYEYASGTSFSSPIVAGACAVLMAADAGLDAGAVETILKSTALDLGTAGSDAYYGSGLIQLNQAVASINSSETIGTTYRTHVQNVGWQIWKYDGQSSGTSGQSLRLEGIEIKMNNLGTDLGVEYQTHVQNIGWQGFKSNGQTSGTYGQSLRLEAIQIRLTGAAATNYDVYYRVHSQNYGWLDWAQNGGSSGTQGKSLRLEAIEIRVVPKGAAAPGSTNRPFIL</sequence>
<organism evidence="10 11">
    <name type="scientific">Acetobacterium malicum</name>
    <dbReference type="NCBI Taxonomy" id="52692"/>
    <lineage>
        <taxon>Bacteria</taxon>
        <taxon>Bacillati</taxon>
        <taxon>Bacillota</taxon>
        <taxon>Clostridia</taxon>
        <taxon>Eubacteriales</taxon>
        <taxon>Eubacteriaceae</taxon>
        <taxon>Acetobacterium</taxon>
    </lineage>
</organism>
<dbReference type="SMART" id="SM00728">
    <property type="entry name" value="ChW"/>
    <property type="match status" value="3"/>
</dbReference>